<dbReference type="InParanoid" id="A0A1D2VSI2"/>
<name>A0A1D2VSI2_9ASCO</name>
<dbReference type="Proteomes" id="UP000095038">
    <property type="component" value="Unassembled WGS sequence"/>
</dbReference>
<dbReference type="GeneID" id="30966215"/>
<accession>A0A1D2VSI2</accession>
<proteinExistence type="predicted"/>
<protein>
    <submittedName>
        <fullName evidence="2">Uncharacterized protein</fullName>
    </submittedName>
</protein>
<feature type="compositionally biased region" description="Polar residues" evidence="1">
    <location>
        <begin position="143"/>
        <end position="166"/>
    </location>
</feature>
<evidence type="ECO:0000313" key="2">
    <source>
        <dbReference type="EMBL" id="ODV64560.1"/>
    </source>
</evidence>
<evidence type="ECO:0000313" key="3">
    <source>
        <dbReference type="Proteomes" id="UP000095038"/>
    </source>
</evidence>
<gene>
    <name evidence="2" type="ORF">ASCRUDRAFT_74160</name>
</gene>
<evidence type="ECO:0000256" key="1">
    <source>
        <dbReference type="SAM" id="MobiDB-lite"/>
    </source>
</evidence>
<organism evidence="2 3">
    <name type="scientific">Ascoidea rubescens DSM 1968</name>
    <dbReference type="NCBI Taxonomy" id="1344418"/>
    <lineage>
        <taxon>Eukaryota</taxon>
        <taxon>Fungi</taxon>
        <taxon>Dikarya</taxon>
        <taxon>Ascomycota</taxon>
        <taxon>Saccharomycotina</taxon>
        <taxon>Saccharomycetes</taxon>
        <taxon>Ascoideaceae</taxon>
        <taxon>Ascoidea</taxon>
    </lineage>
</organism>
<reference evidence="3" key="1">
    <citation type="submission" date="2016-05" db="EMBL/GenBank/DDBJ databases">
        <title>Comparative genomics of biotechnologically important yeasts.</title>
        <authorList>
            <consortium name="DOE Joint Genome Institute"/>
            <person name="Riley R."/>
            <person name="Haridas S."/>
            <person name="Wolfe K.H."/>
            <person name="Lopes M.R."/>
            <person name="Hittinger C.T."/>
            <person name="Goker M."/>
            <person name="Salamov A."/>
            <person name="Wisecaver J."/>
            <person name="Long T.M."/>
            <person name="Aerts A.L."/>
            <person name="Barry K."/>
            <person name="Choi C."/>
            <person name="Clum A."/>
            <person name="Coughlan A.Y."/>
            <person name="Deshpande S."/>
            <person name="Douglass A.P."/>
            <person name="Hanson S.J."/>
            <person name="Klenk H.-P."/>
            <person name="Labutti K."/>
            <person name="Lapidus A."/>
            <person name="Lindquist E."/>
            <person name="Lipzen A."/>
            <person name="Meier-Kolthoff J.P."/>
            <person name="Ohm R.A."/>
            <person name="Otillar R.P."/>
            <person name="Pangilinan J."/>
            <person name="Peng Y."/>
            <person name="Rokas A."/>
            <person name="Rosa C.A."/>
            <person name="Scheuner C."/>
            <person name="Sibirny A.A."/>
            <person name="Slot J.C."/>
            <person name="Stielow J.B."/>
            <person name="Sun H."/>
            <person name="Kurtzman C.P."/>
            <person name="Blackwell M."/>
            <person name="Grigoriev I.V."/>
            <person name="Jeffries T.W."/>
        </authorList>
    </citation>
    <scope>NUCLEOTIDE SEQUENCE [LARGE SCALE GENOMIC DNA]</scope>
    <source>
        <strain evidence="3">DSM 1968</strain>
    </source>
</reference>
<dbReference type="RefSeq" id="XP_020050867.1">
    <property type="nucleotide sequence ID" value="XM_020192579.1"/>
</dbReference>
<sequence length="235" mass="26426">MYYPSTATCSGYYATPILNDFSYEKSYLDNAVAHSFQNVDANLNPREKHRYNFGFTQNLSTAKRKSDNSDEETDFPVAMHTKLRKISRPLGLTTQTNSNDWPVYQHPYGGTIQYTSFGNVRTQFDPQNNLEISSFDNETDLNTFSTAAGPQPASHSPLLSNSNSVPTPKFGLLTPKSSRLSLNNSDFNSPSNEVESYLLDGYRLNGQQSNAQRNNFATSTLNNHISNEDHDQEMH</sequence>
<keyword evidence="3" id="KW-1185">Reference proteome</keyword>
<dbReference type="AlphaFoldDB" id="A0A1D2VSI2"/>
<dbReference type="EMBL" id="KV454475">
    <property type="protein sequence ID" value="ODV64560.1"/>
    <property type="molecule type" value="Genomic_DNA"/>
</dbReference>
<feature type="region of interest" description="Disordered" evidence="1">
    <location>
        <begin position="143"/>
        <end position="167"/>
    </location>
</feature>
<dbReference type="OrthoDB" id="3997547at2759"/>